<gene>
    <name evidence="1" type="ORF">QFC24_001616</name>
</gene>
<dbReference type="Proteomes" id="UP001234202">
    <property type="component" value="Unassembled WGS sequence"/>
</dbReference>
<protein>
    <submittedName>
        <fullName evidence="1">Uncharacterized protein</fullName>
    </submittedName>
</protein>
<comment type="caution">
    <text evidence="1">The sequence shown here is derived from an EMBL/GenBank/DDBJ whole genome shotgun (WGS) entry which is preliminary data.</text>
</comment>
<name>A0ACC2XV68_9TREE</name>
<proteinExistence type="predicted"/>
<evidence type="ECO:0000313" key="1">
    <source>
        <dbReference type="EMBL" id="KAJ9126587.1"/>
    </source>
</evidence>
<dbReference type="EMBL" id="JASBWV010000004">
    <property type="protein sequence ID" value="KAJ9126587.1"/>
    <property type="molecule type" value="Genomic_DNA"/>
</dbReference>
<keyword evidence="2" id="KW-1185">Reference proteome</keyword>
<accession>A0ACC2XV68</accession>
<sequence length="301" mass="33804">MLAETQTRLDELDARLPHSVTRENTDSLMPEDDFAETQARAALHNLLFPDLPMEIPFFVDQYGNPHTSHHLGSSRNHLDTREFRGQEIDTETDTRAKVETLCSDGQSSENTARGGSRGANITDSKTDMSEWVSNADLPERYVTAYSTVMPPAVPKKADEAMPTIRIQSPTTNTTSTAGVHRSRGAPSPVSNIGHHIPEHEQLNDVTGASYSRRHAPHDVPPSPGVHADGAIDRLAQEQTREDPLMERMQRSRAWDKVGQRLFSWALVWPAEDFYRSLKTIALDQQVDEFALTIYMMTIFKR</sequence>
<reference evidence="1" key="1">
    <citation type="submission" date="2023-04" db="EMBL/GenBank/DDBJ databases">
        <title>Draft Genome sequencing of Naganishia species isolated from polar environments using Oxford Nanopore Technology.</title>
        <authorList>
            <person name="Leo P."/>
            <person name="Venkateswaran K."/>
        </authorList>
    </citation>
    <scope>NUCLEOTIDE SEQUENCE</scope>
    <source>
        <strain evidence="1">DBVPG 5303</strain>
    </source>
</reference>
<evidence type="ECO:0000313" key="2">
    <source>
        <dbReference type="Proteomes" id="UP001234202"/>
    </source>
</evidence>
<organism evidence="1 2">
    <name type="scientific">Naganishia onofrii</name>
    <dbReference type="NCBI Taxonomy" id="1851511"/>
    <lineage>
        <taxon>Eukaryota</taxon>
        <taxon>Fungi</taxon>
        <taxon>Dikarya</taxon>
        <taxon>Basidiomycota</taxon>
        <taxon>Agaricomycotina</taxon>
        <taxon>Tremellomycetes</taxon>
        <taxon>Filobasidiales</taxon>
        <taxon>Filobasidiaceae</taxon>
        <taxon>Naganishia</taxon>
    </lineage>
</organism>